<gene>
    <name evidence="2" type="ORF">HN018_21065</name>
</gene>
<keyword evidence="1" id="KW-1133">Transmembrane helix</keyword>
<feature type="transmembrane region" description="Helical" evidence="1">
    <location>
        <begin position="319"/>
        <end position="341"/>
    </location>
</feature>
<protein>
    <submittedName>
        <fullName evidence="2">Uncharacterized protein</fullName>
    </submittedName>
</protein>
<evidence type="ECO:0000256" key="1">
    <source>
        <dbReference type="SAM" id="Phobius"/>
    </source>
</evidence>
<keyword evidence="3" id="KW-1185">Reference proteome</keyword>
<dbReference type="KEGG" id="lck:HN018_21065"/>
<reference evidence="2 3" key="1">
    <citation type="journal article" date="2014" name="World J. Microbiol. Biotechnol.">
        <title>Biodiversity and physiological characteristics of Antarctic and Arctic lichens-associated bacteria.</title>
        <authorList>
            <person name="Lee Y.M."/>
            <person name="Kim E.H."/>
            <person name="Lee H.K."/>
            <person name="Hong S.G."/>
        </authorList>
    </citation>
    <scope>NUCLEOTIDE SEQUENCE [LARGE SCALE GENOMIC DNA]</scope>
    <source>
        <strain evidence="2 3">PAMC 26569</strain>
    </source>
</reference>
<dbReference type="RefSeq" id="WP_171836973.1">
    <property type="nucleotide sequence ID" value="NZ_CP053708.1"/>
</dbReference>
<dbReference type="AlphaFoldDB" id="A0A6M8HUZ7"/>
<keyword evidence="1" id="KW-0472">Membrane</keyword>
<evidence type="ECO:0000313" key="3">
    <source>
        <dbReference type="Proteomes" id="UP000500767"/>
    </source>
</evidence>
<dbReference type="EMBL" id="CP053708">
    <property type="protein sequence ID" value="QKE92192.1"/>
    <property type="molecule type" value="Genomic_DNA"/>
</dbReference>
<organism evidence="2 3">
    <name type="scientific">Lichenicola cladoniae</name>
    <dbReference type="NCBI Taxonomy" id="1484109"/>
    <lineage>
        <taxon>Bacteria</taxon>
        <taxon>Pseudomonadati</taxon>
        <taxon>Pseudomonadota</taxon>
        <taxon>Alphaproteobacteria</taxon>
        <taxon>Acetobacterales</taxon>
        <taxon>Acetobacteraceae</taxon>
        <taxon>Lichenicola</taxon>
    </lineage>
</organism>
<dbReference type="Proteomes" id="UP000500767">
    <property type="component" value="Chromosome"/>
</dbReference>
<accession>A0A6M8HUZ7</accession>
<keyword evidence="1" id="KW-0812">Transmembrane</keyword>
<sequence>MSFAIWCKPKQHSATTQIEAHFNYWHVAGDRAFRRSDRKPALDFIEFGVLVDDPTNIDAIKIFMPFEVKEKAISDCSDYFRAADIAQGIFNDVLRGAGPAAAGPRCIELLRADNSTFSRIHSFTLSKQEFAPTELTVIKRDGGTLLSIERGALNDATNLWTPGVPAYFRLRVSLNFDRHNPFVRVIPTPDRFFQSSYEEIEYLDFRVNEARTLPDRIEMDMRTEQGVGVKLRLVAFLTAIPVQSEIAISNTPSHKMRLLEHDLWNTYMPGGIPEGMMVYHWKRSLNSPGITLERGAIVGEINDFTAFVKLMTRRSGKQIYLAYIVIAFTFGVLGNLAANYVQKGLDAATTWTMEAMPSGALHRPKLGYPEATTGALERDKHGE</sequence>
<proteinExistence type="predicted"/>
<evidence type="ECO:0000313" key="2">
    <source>
        <dbReference type="EMBL" id="QKE92192.1"/>
    </source>
</evidence>
<name>A0A6M8HUZ7_9PROT</name>